<dbReference type="Proteomes" id="UP000739538">
    <property type="component" value="Unassembled WGS sequence"/>
</dbReference>
<dbReference type="Gene3D" id="2.60.40.10">
    <property type="entry name" value="Immunoglobulins"/>
    <property type="match status" value="4"/>
</dbReference>
<dbReference type="InterPro" id="IPR025965">
    <property type="entry name" value="FlgD/Vpr_Ig-like"/>
</dbReference>
<reference evidence="3" key="1">
    <citation type="submission" date="2020-04" db="EMBL/GenBank/DDBJ databases">
        <authorList>
            <person name="Zhang T."/>
        </authorList>
    </citation>
    <scope>NUCLEOTIDE SEQUENCE</scope>
    <source>
        <strain evidence="3">HKST-UBA02</strain>
    </source>
</reference>
<organism evidence="3 4">
    <name type="scientific">Eiseniibacteriota bacterium</name>
    <dbReference type="NCBI Taxonomy" id="2212470"/>
    <lineage>
        <taxon>Bacteria</taxon>
        <taxon>Candidatus Eiseniibacteriota</taxon>
    </lineage>
</organism>
<dbReference type="PANTHER" id="PTHR23053">
    <property type="entry name" value="DLEC1 DELETED IN LUNG AND ESOPHAGEAL CANCER 1"/>
    <property type="match status" value="1"/>
</dbReference>
<protein>
    <submittedName>
        <fullName evidence="3">Choice-of-anchor D domain-containing protein</fullName>
    </submittedName>
</protein>
<evidence type="ECO:0000256" key="1">
    <source>
        <dbReference type="SAM" id="MobiDB-lite"/>
    </source>
</evidence>
<feature type="non-terminal residue" evidence="3">
    <location>
        <position position="1"/>
    </location>
</feature>
<dbReference type="EMBL" id="JAGQHS010000018">
    <property type="protein sequence ID" value="MCA9755255.1"/>
    <property type="molecule type" value="Genomic_DNA"/>
</dbReference>
<gene>
    <name evidence="3" type="ORF">KDA27_05590</name>
</gene>
<dbReference type="PANTHER" id="PTHR23053:SF0">
    <property type="entry name" value="HYDROCEPHALUS-INDUCING PROTEIN HOMOLOG"/>
    <property type="match status" value="1"/>
</dbReference>
<comment type="caution">
    <text evidence="3">The sequence shown here is derived from an EMBL/GenBank/DDBJ whole genome shotgun (WGS) entry which is preliminary data.</text>
</comment>
<reference evidence="3" key="2">
    <citation type="journal article" date="2021" name="Microbiome">
        <title>Successional dynamics and alternative stable states in a saline activated sludge microbial community over 9 years.</title>
        <authorList>
            <person name="Wang Y."/>
            <person name="Ye J."/>
            <person name="Ju F."/>
            <person name="Liu L."/>
            <person name="Boyd J.A."/>
            <person name="Deng Y."/>
            <person name="Parks D.H."/>
            <person name="Jiang X."/>
            <person name="Yin X."/>
            <person name="Woodcroft B.J."/>
            <person name="Tyson G.W."/>
            <person name="Hugenholtz P."/>
            <person name="Polz M.F."/>
            <person name="Zhang T."/>
        </authorList>
    </citation>
    <scope>NUCLEOTIDE SEQUENCE</scope>
    <source>
        <strain evidence="3">HKST-UBA02</strain>
    </source>
</reference>
<sequence length="1424" mass="148964">DDFELLGDPTYAIPPGGFRDFDVRYTPSGLGGVICRLRGDGCSEYTLRGFGVEGPVCRIEPTELDLGLVPLGSTAETHFTLANDGGDVLAGLATIVPMDSTASLYRFVATGGTTLSYSLAGGQELEIALELVADRLGSVDAEIEMGASGDDCPPVSIHATVDDPPECALSFDEWNFGTVPLGETSVTTLRLENAGGSRLAGEVSLDCESFALVAGLLAPLDETSSAPVAQERLRTTVPYDLGAGEVLLLGLVFQPTEEGSFECEVSFTEGCPPVGLSGVGQRAPACQLSTSEIDFGVVDLGQFADASFFIENVGGGHLVGEVSSSCASFFFVGDPHYNLGPGQSREVFVRFVPDRSGVVTCTLDAGVSCAPITVHGIGNGPICGVSPSVLRFGTVLPGTSRDLEFVVSNAGGGTLQGNASESCDAYEIIGDASYELRAGESKSIVVRFAPRAFGSTDCEISLSGGCDGIDAVGSGGDPPLCDVDVEALDFGEVALHAVVQRSFRITNRGEGRLHGQVSANCSGFRFIGARSYDLGSGESQQFEVELTAYEEGVLSCALDLGADCQRLDAFADVRLPVGACCYADGSCELVGESGCFGSGGFSWTEGVECGDAACLPLGSCCAVDGSCSLSTEANCFGSGGVEWEEGAGCAPGQCPAVGACCLSNGDCVLSVESVCAGDYEGDGTHCVPSPCPRPGACCFPDGTCQITEEDECTPSGGLSWGEGATCDAVSCDPVGACCSEVGTCSISTESACSGTYHGDASTCEPTTCIPIGACCTSSHECQVTREDLCEGTFLGEDSACEPNICDPKVEDVRLVSGDGVAEIEVVTAAGTVSELEGWYRVPGTFGYLQVPSFERRGDVWTSTFDASASTVRGVEYYLTYFDEALQMRVSHGTEDLPNRLRISGHLPVPFPPRDEFRMLAAPFELDRSTSLYALLSAELGESGPRTWKMGTWDSVLGRYVLVDASSPYGFEPGRAYWFITADDAGPVDLSGRTQFPPDGSYAYSLRLLPGWNMIGNPAAYPIVSEPGRVFIADRGEILTLRDASSGSNPRVSPLYSYDPDGQGVFAPYDVAPVSLELWQGGWIENRTGHNVTLLLPAVDATYAEGGEPVALGGEPFALDGLPSGSADAVASAPPSLSSSLAQGDETSLAVSITLRSGDQLRRLELGTALGADRQDDGFDLSDPPAAPGATFFAAFVDSAEGGVQRRIRDVRPHGETSAWRLDIAADAAVEVDFGMVIRQEDFASISDWSGIRRADHATGNSAAESGRESGPESGVLWARLGDETAWRSLGEVRSWVLPKGEHRVHLRLVPTPNPDDDGGNSPGSEGPDGSAGKVGLWLRAEPHPVHGDATFLFGQATEGRTTLSCFDVRGAEVLAQDFGYLGAGTHLFRWDGCRSDGRRLEAGTYFARLSVGGRSVGQKIVVLP</sequence>
<feature type="domain" description="FlgD/Vpr Ig-like" evidence="2">
    <location>
        <begin position="1359"/>
        <end position="1406"/>
    </location>
</feature>
<accession>A0A956SCD5</accession>
<evidence type="ECO:0000313" key="4">
    <source>
        <dbReference type="Proteomes" id="UP000739538"/>
    </source>
</evidence>
<dbReference type="Pfam" id="PF13860">
    <property type="entry name" value="FlgD_ig"/>
    <property type="match status" value="1"/>
</dbReference>
<dbReference type="NCBIfam" id="NF012200">
    <property type="entry name" value="choice_anch_D"/>
    <property type="match status" value="1"/>
</dbReference>
<name>A0A956SCD5_UNCEI</name>
<evidence type="ECO:0000259" key="2">
    <source>
        <dbReference type="Pfam" id="PF13860"/>
    </source>
</evidence>
<dbReference type="InterPro" id="IPR033305">
    <property type="entry name" value="Hydin-like"/>
</dbReference>
<dbReference type="InterPro" id="IPR013783">
    <property type="entry name" value="Ig-like_fold"/>
</dbReference>
<dbReference type="Gene3D" id="2.60.40.4070">
    <property type="match status" value="1"/>
</dbReference>
<proteinExistence type="predicted"/>
<feature type="region of interest" description="Disordered" evidence="1">
    <location>
        <begin position="1307"/>
        <end position="1333"/>
    </location>
</feature>
<evidence type="ECO:0000313" key="3">
    <source>
        <dbReference type="EMBL" id="MCA9755255.1"/>
    </source>
</evidence>